<gene>
    <name evidence="5" type="ORF">SAMN02745180_01424</name>
</gene>
<proteinExistence type="inferred from homology"/>
<dbReference type="PANTHER" id="PTHR43191:SF2">
    <property type="entry name" value="RRNA METHYLTRANSFERASE 3, MITOCHONDRIAL"/>
    <property type="match status" value="1"/>
</dbReference>
<dbReference type="CDD" id="cd18095">
    <property type="entry name" value="SpoU-like_rRNA-MTase"/>
    <property type="match status" value="1"/>
</dbReference>
<feature type="domain" description="RNA 2-O ribose methyltransferase substrate binding" evidence="4">
    <location>
        <begin position="31"/>
        <end position="106"/>
    </location>
</feature>
<reference evidence="5 6" key="1">
    <citation type="submission" date="2016-11" db="EMBL/GenBank/DDBJ databases">
        <authorList>
            <person name="Jaros S."/>
            <person name="Januszkiewicz K."/>
            <person name="Wedrychowicz H."/>
        </authorList>
    </citation>
    <scope>NUCLEOTIDE SEQUENCE [LARGE SCALE GENOMIC DNA]</scope>
    <source>
        <strain evidence="5 6">DSM 13106</strain>
    </source>
</reference>
<dbReference type="PANTHER" id="PTHR43191">
    <property type="entry name" value="RRNA METHYLTRANSFERASE 3"/>
    <property type="match status" value="1"/>
</dbReference>
<dbReference type="InterPro" id="IPR053888">
    <property type="entry name" value="MRM3-like_sub_bind"/>
</dbReference>
<dbReference type="SUPFAM" id="SSF55315">
    <property type="entry name" value="L30e-like"/>
    <property type="match status" value="1"/>
</dbReference>
<dbReference type="InterPro" id="IPR013123">
    <property type="entry name" value="SpoU_subst-bd"/>
</dbReference>
<evidence type="ECO:0000259" key="4">
    <source>
        <dbReference type="SMART" id="SM00967"/>
    </source>
</evidence>
<dbReference type="GO" id="GO:0005737">
    <property type="term" value="C:cytoplasm"/>
    <property type="evidence" value="ECO:0007669"/>
    <property type="project" value="UniProtKB-ARBA"/>
</dbReference>
<dbReference type="NCBIfam" id="TIGR00186">
    <property type="entry name" value="rRNA_methyl_3"/>
    <property type="match status" value="1"/>
</dbReference>
<comment type="similarity">
    <text evidence="1">Belongs to the class IV-like SAM-binding methyltransferase superfamily. RNA methyltransferase TrmH family.</text>
</comment>
<dbReference type="AlphaFoldDB" id="A0A1M5WUP2"/>
<keyword evidence="6" id="KW-1185">Reference proteome</keyword>
<evidence type="ECO:0000313" key="6">
    <source>
        <dbReference type="Proteomes" id="UP000184389"/>
    </source>
</evidence>
<dbReference type="InterPro" id="IPR029064">
    <property type="entry name" value="Ribosomal_eL30-like_sf"/>
</dbReference>
<dbReference type="Pfam" id="PF00588">
    <property type="entry name" value="SpoU_methylase"/>
    <property type="match status" value="1"/>
</dbReference>
<accession>A0A1M5WUP2</accession>
<keyword evidence="2 5" id="KW-0489">Methyltransferase</keyword>
<dbReference type="GO" id="GO:0003723">
    <property type="term" value="F:RNA binding"/>
    <property type="evidence" value="ECO:0007669"/>
    <property type="project" value="InterPro"/>
</dbReference>
<dbReference type="OrthoDB" id="9785673at2"/>
<dbReference type="Proteomes" id="UP000184389">
    <property type="component" value="Unassembled WGS sequence"/>
</dbReference>
<dbReference type="GO" id="GO:0006396">
    <property type="term" value="P:RNA processing"/>
    <property type="evidence" value="ECO:0007669"/>
    <property type="project" value="InterPro"/>
</dbReference>
<dbReference type="EMBL" id="FQXR01000005">
    <property type="protein sequence ID" value="SHH91317.1"/>
    <property type="molecule type" value="Genomic_DNA"/>
</dbReference>
<dbReference type="SUPFAM" id="SSF75217">
    <property type="entry name" value="alpha/beta knot"/>
    <property type="match status" value="1"/>
</dbReference>
<organism evidence="5 6">
    <name type="scientific">Sporanaerobacter acetigenes DSM 13106</name>
    <dbReference type="NCBI Taxonomy" id="1123281"/>
    <lineage>
        <taxon>Bacteria</taxon>
        <taxon>Bacillati</taxon>
        <taxon>Bacillota</taxon>
        <taxon>Tissierellia</taxon>
        <taxon>Tissierellales</taxon>
        <taxon>Sporanaerobacteraceae</taxon>
        <taxon>Sporanaerobacter</taxon>
    </lineage>
</organism>
<sequence>MKDITSSSNPIIKEVKGLYKKKERWNKNLFIIEGVKIVEECIRWGKTPKYILFSEELFSVNGGEELFSILKNNHNLIKVPNSLFRELADTEKPQGILAVVDFNISKMDEVVKEKKNFIIILDELQDPGNVGTIIRSADAFGVSGIIVTENCVDVYNPKVVRATMGSLFHIPITYIKDKKEVINYLKDRQIRIYTTSLQGETYIYDADFKENFAFIIGNESKGVTEEMIKFADLLIKIPMEGNAESLNAAIASSIIMYEVARQRFNIS</sequence>
<keyword evidence="3 5" id="KW-0808">Transferase</keyword>
<evidence type="ECO:0000313" key="5">
    <source>
        <dbReference type="EMBL" id="SHH91317.1"/>
    </source>
</evidence>
<dbReference type="InterPro" id="IPR029028">
    <property type="entry name" value="Alpha/beta_knot_MTases"/>
</dbReference>
<dbReference type="Gene3D" id="3.30.1330.30">
    <property type="match status" value="1"/>
</dbReference>
<evidence type="ECO:0000256" key="3">
    <source>
        <dbReference type="ARBA" id="ARBA00022679"/>
    </source>
</evidence>
<name>A0A1M5WUP2_9FIRM</name>
<evidence type="ECO:0000256" key="2">
    <source>
        <dbReference type="ARBA" id="ARBA00022603"/>
    </source>
</evidence>
<dbReference type="STRING" id="1123281.SAMN02745180_01424"/>
<dbReference type="Pfam" id="PF22435">
    <property type="entry name" value="MRM3-like_sub_bind"/>
    <property type="match status" value="1"/>
</dbReference>
<dbReference type="InterPro" id="IPR004441">
    <property type="entry name" value="rRNA_MeTrfase_TrmH"/>
</dbReference>
<dbReference type="SMART" id="SM00967">
    <property type="entry name" value="SpoU_sub_bind"/>
    <property type="match status" value="1"/>
</dbReference>
<dbReference type="InterPro" id="IPR029026">
    <property type="entry name" value="tRNA_m1G_MTases_N"/>
</dbReference>
<dbReference type="InterPro" id="IPR001537">
    <property type="entry name" value="SpoU_MeTrfase"/>
</dbReference>
<dbReference type="InterPro" id="IPR051259">
    <property type="entry name" value="rRNA_Methyltransferase"/>
</dbReference>
<protein>
    <submittedName>
        <fullName evidence="5">RNA methyltransferase, TrmH family</fullName>
    </submittedName>
</protein>
<evidence type="ECO:0000256" key="1">
    <source>
        <dbReference type="ARBA" id="ARBA00007228"/>
    </source>
</evidence>
<dbReference type="GO" id="GO:0032259">
    <property type="term" value="P:methylation"/>
    <property type="evidence" value="ECO:0007669"/>
    <property type="project" value="UniProtKB-KW"/>
</dbReference>
<dbReference type="GO" id="GO:0008173">
    <property type="term" value="F:RNA methyltransferase activity"/>
    <property type="evidence" value="ECO:0007669"/>
    <property type="project" value="InterPro"/>
</dbReference>
<dbReference type="Gene3D" id="3.40.1280.10">
    <property type="match status" value="1"/>
</dbReference>